<dbReference type="Proteomes" id="UP000800041">
    <property type="component" value="Unassembled WGS sequence"/>
</dbReference>
<sequence length="349" mass="39516">MDTPPLKRRRIDNAASALKKPFKSPFRTTLKPNANSATAATNAPTPTGTKAEEKENAPNGERLVHTGPEDSPVPGATKKPYTPVHPSGLRKSFVLPTTGQTPTSRKIQRHKISNFASANSTPSTAHVSDEYQALSHHHRALTNLSTRLVSETDTLSQALALLNRSLTTSKTRDEELEELVEKWKAAAREAAEEVFGMSKDRVMKMGGIKALREREEINREMRREWEREGREEMVEVVKREERRRRKGERAKMRRAERRMADGETVGDDDRGEGDEDEDEDEESEVEAEDEEAVGRDGAEEEVEGDVDEEEKEAFQENEDNSFTMDMMLRTMNIDLDVIGYDKHRQIWIG</sequence>
<feature type="compositionally biased region" description="Basic and acidic residues" evidence="1">
    <location>
        <begin position="50"/>
        <end position="68"/>
    </location>
</feature>
<evidence type="ECO:0000313" key="2">
    <source>
        <dbReference type="EMBL" id="KAF1985528.1"/>
    </source>
</evidence>
<feature type="compositionally biased region" description="Acidic residues" evidence="1">
    <location>
        <begin position="298"/>
        <end position="319"/>
    </location>
</feature>
<evidence type="ECO:0000313" key="3">
    <source>
        <dbReference type="Proteomes" id="UP000800041"/>
    </source>
</evidence>
<dbReference type="OrthoDB" id="27934at2759"/>
<dbReference type="AlphaFoldDB" id="A0A6G1GXS0"/>
<dbReference type="PANTHER" id="PTHR28527:SF1">
    <property type="entry name" value="SWI5-DEPENDENT RECOMBINATION DNA REPAIR PROTEIN 1"/>
    <property type="match status" value="1"/>
</dbReference>
<feature type="compositionally biased region" description="Acidic residues" evidence="1">
    <location>
        <begin position="264"/>
        <end position="291"/>
    </location>
</feature>
<feature type="region of interest" description="Disordered" evidence="1">
    <location>
        <begin position="240"/>
        <end position="323"/>
    </location>
</feature>
<proteinExistence type="predicted"/>
<keyword evidence="3" id="KW-1185">Reference proteome</keyword>
<gene>
    <name evidence="2" type="ORF">K402DRAFT_394508</name>
</gene>
<evidence type="ECO:0008006" key="4">
    <source>
        <dbReference type="Google" id="ProtNLM"/>
    </source>
</evidence>
<organism evidence="2 3">
    <name type="scientific">Aulographum hederae CBS 113979</name>
    <dbReference type="NCBI Taxonomy" id="1176131"/>
    <lineage>
        <taxon>Eukaryota</taxon>
        <taxon>Fungi</taxon>
        <taxon>Dikarya</taxon>
        <taxon>Ascomycota</taxon>
        <taxon>Pezizomycotina</taxon>
        <taxon>Dothideomycetes</taxon>
        <taxon>Pleosporomycetidae</taxon>
        <taxon>Aulographales</taxon>
        <taxon>Aulographaceae</taxon>
    </lineage>
</organism>
<feature type="compositionally biased region" description="Basic residues" evidence="1">
    <location>
        <begin position="241"/>
        <end position="256"/>
    </location>
</feature>
<feature type="compositionally biased region" description="Basic residues" evidence="1">
    <location>
        <begin position="1"/>
        <end position="10"/>
    </location>
</feature>
<feature type="compositionally biased region" description="Polar residues" evidence="1">
    <location>
        <begin position="95"/>
        <end position="105"/>
    </location>
</feature>
<dbReference type="PANTHER" id="PTHR28527">
    <property type="entry name" value="MATING-TYPE SWITCHING PROTEIN SWI2-RELATED"/>
    <property type="match status" value="1"/>
</dbReference>
<dbReference type="EMBL" id="ML977161">
    <property type="protein sequence ID" value="KAF1985528.1"/>
    <property type="molecule type" value="Genomic_DNA"/>
</dbReference>
<accession>A0A6G1GXS0</accession>
<reference evidence="2" key="1">
    <citation type="journal article" date="2020" name="Stud. Mycol.">
        <title>101 Dothideomycetes genomes: a test case for predicting lifestyles and emergence of pathogens.</title>
        <authorList>
            <person name="Haridas S."/>
            <person name="Albert R."/>
            <person name="Binder M."/>
            <person name="Bloem J."/>
            <person name="Labutti K."/>
            <person name="Salamov A."/>
            <person name="Andreopoulos B."/>
            <person name="Baker S."/>
            <person name="Barry K."/>
            <person name="Bills G."/>
            <person name="Bluhm B."/>
            <person name="Cannon C."/>
            <person name="Castanera R."/>
            <person name="Culley D."/>
            <person name="Daum C."/>
            <person name="Ezra D."/>
            <person name="Gonzalez J."/>
            <person name="Henrissat B."/>
            <person name="Kuo A."/>
            <person name="Liang C."/>
            <person name="Lipzen A."/>
            <person name="Lutzoni F."/>
            <person name="Magnuson J."/>
            <person name="Mondo S."/>
            <person name="Nolan M."/>
            <person name="Ohm R."/>
            <person name="Pangilinan J."/>
            <person name="Park H.-J."/>
            <person name="Ramirez L."/>
            <person name="Alfaro M."/>
            <person name="Sun H."/>
            <person name="Tritt A."/>
            <person name="Yoshinaga Y."/>
            <person name="Zwiers L.-H."/>
            <person name="Turgeon B."/>
            <person name="Goodwin S."/>
            <person name="Spatafora J."/>
            <person name="Crous P."/>
            <person name="Grigoriev I."/>
        </authorList>
    </citation>
    <scope>NUCLEOTIDE SEQUENCE</scope>
    <source>
        <strain evidence="2">CBS 113979</strain>
    </source>
</reference>
<dbReference type="GO" id="GO:0006310">
    <property type="term" value="P:DNA recombination"/>
    <property type="evidence" value="ECO:0007669"/>
    <property type="project" value="TreeGrafter"/>
</dbReference>
<feature type="region of interest" description="Disordered" evidence="1">
    <location>
        <begin position="1"/>
        <end position="106"/>
    </location>
</feature>
<evidence type="ECO:0000256" key="1">
    <source>
        <dbReference type="SAM" id="MobiDB-lite"/>
    </source>
</evidence>
<protein>
    <recommendedName>
        <fullName evidence="4">DNA repair protein Dds20/Mei5</fullName>
    </recommendedName>
</protein>
<name>A0A6G1GXS0_9PEZI</name>
<feature type="compositionally biased region" description="Low complexity" evidence="1">
    <location>
        <begin position="32"/>
        <end position="49"/>
    </location>
</feature>
<dbReference type="Gene3D" id="6.10.140.1020">
    <property type="match status" value="1"/>
</dbReference>